<name>A0A068XT54_ECHMU</name>
<proteinExistence type="predicted"/>
<evidence type="ECO:0000313" key="1">
    <source>
        <dbReference type="EMBL" id="CDS35394.1"/>
    </source>
</evidence>
<reference evidence="1" key="2">
    <citation type="submission" date="2015-11" db="EMBL/GenBank/DDBJ databases">
        <authorList>
            <person name="Zhang Y."/>
            <person name="Guo Z."/>
        </authorList>
    </citation>
    <scope>NUCLEOTIDE SEQUENCE</scope>
</reference>
<keyword evidence="2" id="KW-1185">Reference proteome</keyword>
<organism evidence="1 2">
    <name type="scientific">Echinococcus multilocularis</name>
    <name type="common">Fox tapeworm</name>
    <dbReference type="NCBI Taxonomy" id="6211"/>
    <lineage>
        <taxon>Eukaryota</taxon>
        <taxon>Metazoa</taxon>
        <taxon>Spiralia</taxon>
        <taxon>Lophotrochozoa</taxon>
        <taxon>Platyhelminthes</taxon>
        <taxon>Cestoda</taxon>
        <taxon>Eucestoda</taxon>
        <taxon>Cyclophyllidea</taxon>
        <taxon>Taeniidae</taxon>
        <taxon>Echinococcus</taxon>
    </lineage>
</organism>
<gene>
    <name evidence="1" type="ORF">EmuJ_000272700</name>
</gene>
<sequence>MKVLSEEPVSESWQIMAERRDVCKGTLCNRRRGLTRVHLLRLTSPVDSVCQQTEDRQRSEEIVLRVVEDLLTVFYLSFPPISANGDMTAAAVNTNTDGAQHLDQFRIQLPSSHPNFFVLVHKSGHSVVSYVLSPGPAP</sequence>
<evidence type="ECO:0000313" key="2">
    <source>
        <dbReference type="Proteomes" id="UP000017246"/>
    </source>
</evidence>
<dbReference type="EMBL" id="LN902074">
    <property type="protein sequence ID" value="CDS35394.1"/>
    <property type="molecule type" value="Genomic_DNA"/>
</dbReference>
<reference evidence="1" key="1">
    <citation type="journal article" date="2013" name="Nature">
        <title>The genomes of four tapeworm species reveal adaptations to parasitism.</title>
        <authorList>
            <person name="Tsai I.J."/>
            <person name="Zarowiecki M."/>
            <person name="Holroyd N."/>
            <person name="Garciarrubio A."/>
            <person name="Sanchez-Flores A."/>
            <person name="Brooks K.L."/>
            <person name="Tracey A."/>
            <person name="Bobes R.J."/>
            <person name="Fragoso G."/>
            <person name="Sciutto E."/>
            <person name="Aslett M."/>
            <person name="Beasley H."/>
            <person name="Bennett H.M."/>
            <person name="Cai J."/>
            <person name="Camicia F."/>
            <person name="Clark R."/>
            <person name="Cucher M."/>
            <person name="De Silva N."/>
            <person name="Day T.A."/>
            <person name="Deplazes P."/>
            <person name="Estrada K."/>
            <person name="Fernandez C."/>
            <person name="Holland P.W."/>
            <person name="Hou J."/>
            <person name="Hu S."/>
            <person name="Huckvale T."/>
            <person name="Hung S.S."/>
            <person name="Kamenetzky L."/>
            <person name="Keane J.A."/>
            <person name="Kiss F."/>
            <person name="Koziol U."/>
            <person name="Lambert O."/>
            <person name="Liu K."/>
            <person name="Luo X."/>
            <person name="Luo Y."/>
            <person name="Macchiaroli N."/>
            <person name="Nichol S."/>
            <person name="Paps J."/>
            <person name="Parkinson J."/>
            <person name="Pouchkina-Stantcheva N."/>
            <person name="Riddiford N."/>
            <person name="Rosenzvit M."/>
            <person name="Salinas G."/>
            <person name="Wasmuth J.D."/>
            <person name="Zamanian M."/>
            <person name="Zheng Y."/>
            <person name="Cai X."/>
            <person name="Soberon X."/>
            <person name="Olson P.D."/>
            <person name="Laclette J.P."/>
            <person name="Brehm K."/>
            <person name="Berriman M."/>
            <person name="Garciarrubio A."/>
            <person name="Bobes R.J."/>
            <person name="Fragoso G."/>
            <person name="Sanchez-Flores A."/>
            <person name="Estrada K."/>
            <person name="Cevallos M.A."/>
            <person name="Morett E."/>
            <person name="Gonzalez V."/>
            <person name="Portillo T."/>
            <person name="Ochoa-Leyva A."/>
            <person name="Jose M.V."/>
            <person name="Sciutto E."/>
            <person name="Landa A."/>
            <person name="Jimenez L."/>
            <person name="Valdes V."/>
            <person name="Carrero J.C."/>
            <person name="Larralde C."/>
            <person name="Morales-Montor J."/>
            <person name="Limon-Lason J."/>
            <person name="Soberon X."/>
            <person name="Laclette J.P."/>
        </authorList>
    </citation>
    <scope>NUCLEOTIDE SEQUENCE [LARGE SCALE GENOMIC DNA]</scope>
</reference>
<dbReference type="Proteomes" id="UP000017246">
    <property type="component" value="Unassembled WGS sequence"/>
</dbReference>
<dbReference type="AlphaFoldDB" id="A0A068XT54"/>
<accession>A0A068XT54</accession>
<protein>
    <submittedName>
        <fullName evidence="1">Uncharacterized protein</fullName>
    </submittedName>
</protein>